<evidence type="ECO:0000259" key="1">
    <source>
        <dbReference type="Pfam" id="PF13701"/>
    </source>
</evidence>
<proteinExistence type="predicted"/>
<organism evidence="2">
    <name type="scientific">marine sediment metagenome</name>
    <dbReference type="NCBI Taxonomy" id="412755"/>
    <lineage>
        <taxon>unclassified sequences</taxon>
        <taxon>metagenomes</taxon>
        <taxon>ecological metagenomes</taxon>
    </lineage>
</organism>
<accession>X1MJJ6</accession>
<dbReference type="InterPro" id="IPR025668">
    <property type="entry name" value="Tnp_DDE_dom"/>
</dbReference>
<dbReference type="AlphaFoldDB" id="X1MJJ6"/>
<dbReference type="EMBL" id="BARV01007017">
    <property type="protein sequence ID" value="GAI18241.1"/>
    <property type="molecule type" value="Genomic_DNA"/>
</dbReference>
<protein>
    <recommendedName>
        <fullName evidence="1">Transposase DDE domain-containing protein</fullName>
    </recommendedName>
</protein>
<dbReference type="Pfam" id="PF13701">
    <property type="entry name" value="DDE_Tnp_1_4"/>
    <property type="match status" value="1"/>
</dbReference>
<evidence type="ECO:0000313" key="2">
    <source>
        <dbReference type="EMBL" id="GAI18241.1"/>
    </source>
</evidence>
<dbReference type="NCBIfam" id="NF033539">
    <property type="entry name" value="transpos_IS1380"/>
    <property type="match status" value="1"/>
</dbReference>
<gene>
    <name evidence="2" type="ORF">S06H3_14354</name>
</gene>
<feature type="non-terminal residue" evidence="2">
    <location>
        <position position="1"/>
    </location>
</feature>
<name>X1MJJ6_9ZZZZ</name>
<sequence>TALLRQSVYSRLAGYEDTNDAERLSVDPAMRHVVGQRAKDKTAASVSQMGRFETEILTQPRNLKSLMNQPGQWVDEVHKHKPIKEIILDIDSSDSPTFGRQEGSAYNGHFGYTCYHPLFVFNQFGDIERALLRHGNVYSSDDWKSALEPVVELYQDENLVRYFRGDADFADPNIYCFLETEDYFYAIRLKGNNILYRHIEHLLTRPVGRPPQKPIIQYYSFQYQAASWSKSRRVVAKIEWHSGELFPRIGFIVTNLRWKSSNVVKFYNKRGTAEQWIKEGKYALKWTRLSCHDFDDN</sequence>
<feature type="domain" description="Transposase DDE" evidence="1">
    <location>
        <begin position="2"/>
        <end position="297"/>
    </location>
</feature>
<comment type="caution">
    <text evidence="2">The sequence shown here is derived from an EMBL/GenBank/DDBJ whole genome shotgun (WGS) entry which is preliminary data.</text>
</comment>
<dbReference type="InterPro" id="IPR047960">
    <property type="entry name" value="Transpos_IS1380"/>
</dbReference>
<reference evidence="2" key="1">
    <citation type="journal article" date="2014" name="Front. Microbiol.">
        <title>High frequency of phylogenetically diverse reductive dehalogenase-homologous genes in deep subseafloor sedimentary metagenomes.</title>
        <authorList>
            <person name="Kawai M."/>
            <person name="Futagami T."/>
            <person name="Toyoda A."/>
            <person name="Takaki Y."/>
            <person name="Nishi S."/>
            <person name="Hori S."/>
            <person name="Arai W."/>
            <person name="Tsubouchi T."/>
            <person name="Morono Y."/>
            <person name="Uchiyama I."/>
            <person name="Ito T."/>
            <person name="Fujiyama A."/>
            <person name="Inagaki F."/>
            <person name="Takami H."/>
        </authorList>
    </citation>
    <scope>NUCLEOTIDE SEQUENCE</scope>
    <source>
        <strain evidence="2">Expedition CK06-06</strain>
    </source>
</reference>